<feature type="transmembrane region" description="Helical" evidence="1">
    <location>
        <begin position="178"/>
        <end position="196"/>
    </location>
</feature>
<keyword evidence="3" id="KW-1185">Reference proteome</keyword>
<gene>
    <name evidence="2" type="ORF">SAMN04515666_108198</name>
</gene>
<dbReference type="AlphaFoldDB" id="A0A1H7WJ32"/>
<protein>
    <recommendedName>
        <fullName evidence="4">TspO/MBR family protein</fullName>
    </recommendedName>
</protein>
<keyword evidence="1" id="KW-1133">Transmembrane helix</keyword>
<feature type="transmembrane region" description="Helical" evidence="1">
    <location>
        <begin position="228"/>
        <end position="245"/>
    </location>
</feature>
<sequence length="246" mass="26447">MFDPYLSLDGARSILVLLLAIAQPIMGYWPQWRRWSHTTPSRSARLQTPVVPIEWAFAIWGVIFTACLAFAIWQVMPARLVDPLLRPIGWLAIAVFSLTTAWEYYVPKYDLGWPSVGLIVATLIGLLLIMAQLKAAEPLDVPTFWLVAAPFQLFAGWISAAVFVNASSTLRLAGAKQGRLQSIALIAAATVLGGVVTFISGAAIYGLAIAWALLGIVVANIVRQPDRAVAICAGTAIPVVIAAALV</sequence>
<feature type="transmembrane region" description="Helical" evidence="1">
    <location>
        <begin position="202"/>
        <end position="221"/>
    </location>
</feature>
<dbReference type="EMBL" id="FOAN01000008">
    <property type="protein sequence ID" value="SEM21503.1"/>
    <property type="molecule type" value="Genomic_DNA"/>
</dbReference>
<keyword evidence="1" id="KW-0472">Membrane</keyword>
<feature type="transmembrane region" description="Helical" evidence="1">
    <location>
        <begin position="143"/>
        <end position="166"/>
    </location>
</feature>
<feature type="transmembrane region" description="Helical" evidence="1">
    <location>
        <begin position="12"/>
        <end position="29"/>
    </location>
</feature>
<reference evidence="3" key="1">
    <citation type="submission" date="2016-10" db="EMBL/GenBank/DDBJ databases">
        <authorList>
            <person name="Varghese N."/>
            <person name="Submissions S."/>
        </authorList>
    </citation>
    <scope>NUCLEOTIDE SEQUENCE [LARGE SCALE GENOMIC DNA]</scope>
    <source>
        <strain evidence="3">LMG 26383,CCUG 61248,R- 45681</strain>
    </source>
</reference>
<keyword evidence="1" id="KW-0812">Transmembrane</keyword>
<name>A0A1H7WJ32_9HYPH</name>
<proteinExistence type="predicted"/>
<dbReference type="STRING" id="1036779.SAMN04515666_108198"/>
<feature type="transmembrane region" description="Helical" evidence="1">
    <location>
        <begin position="50"/>
        <end position="76"/>
    </location>
</feature>
<dbReference type="PANTHER" id="PTHR33802">
    <property type="entry name" value="SI:CH211-161H7.5-RELATED"/>
    <property type="match status" value="1"/>
</dbReference>
<feature type="transmembrane region" description="Helical" evidence="1">
    <location>
        <begin position="88"/>
        <end position="106"/>
    </location>
</feature>
<evidence type="ECO:0000256" key="1">
    <source>
        <dbReference type="SAM" id="Phobius"/>
    </source>
</evidence>
<evidence type="ECO:0008006" key="4">
    <source>
        <dbReference type="Google" id="ProtNLM"/>
    </source>
</evidence>
<evidence type="ECO:0000313" key="2">
    <source>
        <dbReference type="EMBL" id="SEM21503.1"/>
    </source>
</evidence>
<dbReference type="Proteomes" id="UP000199664">
    <property type="component" value="Unassembled WGS sequence"/>
</dbReference>
<organism evidence="2 3">
    <name type="scientific">Bosea lupini</name>
    <dbReference type="NCBI Taxonomy" id="1036779"/>
    <lineage>
        <taxon>Bacteria</taxon>
        <taxon>Pseudomonadati</taxon>
        <taxon>Pseudomonadota</taxon>
        <taxon>Alphaproteobacteria</taxon>
        <taxon>Hyphomicrobiales</taxon>
        <taxon>Boseaceae</taxon>
        <taxon>Bosea</taxon>
    </lineage>
</organism>
<dbReference type="PANTHER" id="PTHR33802:SF1">
    <property type="entry name" value="XK-RELATED PROTEIN"/>
    <property type="match status" value="1"/>
</dbReference>
<accession>A0A1H7WJ32</accession>
<feature type="transmembrane region" description="Helical" evidence="1">
    <location>
        <begin position="113"/>
        <end position="131"/>
    </location>
</feature>
<evidence type="ECO:0000313" key="3">
    <source>
        <dbReference type="Proteomes" id="UP000199664"/>
    </source>
</evidence>